<gene>
    <name evidence="6" type="ORF">BD410DRAFT_813168</name>
</gene>
<dbReference type="GO" id="GO:0003877">
    <property type="term" value="F:ATP:ADP adenylyltransferase activity"/>
    <property type="evidence" value="ECO:0007669"/>
    <property type="project" value="InterPro"/>
</dbReference>
<protein>
    <submittedName>
        <fullName evidence="6">Uncharacterized protein</fullName>
    </submittedName>
</protein>
<evidence type="ECO:0000313" key="7">
    <source>
        <dbReference type="Proteomes" id="UP000294933"/>
    </source>
</evidence>
<proteinExistence type="predicted"/>
<organism evidence="6 7">
    <name type="scientific">Rickenella mellea</name>
    <dbReference type="NCBI Taxonomy" id="50990"/>
    <lineage>
        <taxon>Eukaryota</taxon>
        <taxon>Fungi</taxon>
        <taxon>Dikarya</taxon>
        <taxon>Basidiomycota</taxon>
        <taxon>Agaricomycotina</taxon>
        <taxon>Agaricomycetes</taxon>
        <taxon>Hymenochaetales</taxon>
        <taxon>Rickenellaceae</taxon>
        <taxon>Rickenella</taxon>
    </lineage>
</organism>
<keyword evidence="7" id="KW-1185">Reference proteome</keyword>
<evidence type="ECO:0000259" key="3">
    <source>
        <dbReference type="Pfam" id="PF09830"/>
    </source>
</evidence>
<dbReference type="InterPro" id="IPR009163">
    <property type="entry name" value="Ap4A_phos1/2"/>
</dbReference>
<dbReference type="OrthoDB" id="10267950at2759"/>
<dbReference type="InterPro" id="IPR019200">
    <property type="entry name" value="ATP_adenylylTrfase_C"/>
</dbReference>
<dbReference type="STRING" id="50990.A0A4Y7QH87"/>
<dbReference type="Pfam" id="PF09830">
    <property type="entry name" value="ATP_transf"/>
    <property type="match status" value="1"/>
</dbReference>
<dbReference type="GO" id="GO:0009117">
    <property type="term" value="P:nucleotide metabolic process"/>
    <property type="evidence" value="ECO:0007669"/>
    <property type="project" value="InterPro"/>
</dbReference>
<dbReference type="Gene3D" id="3.30.428.70">
    <property type="match status" value="1"/>
</dbReference>
<feature type="transmembrane region" description="Helical" evidence="2">
    <location>
        <begin position="98"/>
        <end position="118"/>
    </location>
</feature>
<name>A0A4Y7QH87_9AGAM</name>
<feature type="region of interest" description="Disordered" evidence="1">
    <location>
        <begin position="171"/>
        <end position="192"/>
    </location>
</feature>
<dbReference type="InterPro" id="IPR036265">
    <property type="entry name" value="HIT-like_sf"/>
</dbReference>
<dbReference type="AlphaFoldDB" id="A0A4Y7QH87"/>
<evidence type="ECO:0000259" key="4">
    <source>
        <dbReference type="Pfam" id="PF19327"/>
    </source>
</evidence>
<feature type="domain" description="Ap4A phosphorylase 1/2 N-terminal" evidence="4">
    <location>
        <begin position="128"/>
        <end position="299"/>
    </location>
</feature>
<dbReference type="SUPFAM" id="SSF54197">
    <property type="entry name" value="HIT-like"/>
    <property type="match status" value="1"/>
</dbReference>
<feature type="domain" description="DUF7727" evidence="5">
    <location>
        <begin position="1"/>
        <end position="118"/>
    </location>
</feature>
<dbReference type="PANTHER" id="PTHR38420">
    <property type="entry name" value="AP-4-A PHOSPHORYLASE II"/>
    <property type="match status" value="1"/>
</dbReference>
<dbReference type="InterPro" id="IPR045759">
    <property type="entry name" value="Ap4A_phos1/2_N"/>
</dbReference>
<sequence length="458" mass="51518">MGNLIWHDWARFVSITASVYAVWAGYWGIFYRKFFWDFVGGIVRDPGGLQAPASAALFINVIVKIPLIQIFVMLHALFVLALEWPLPLMKNLSIYRSIVVRIVLLVSQASIAILFYQARFLSHVRLPRSYETALSSGDLLFFPSTVHKHVESDIEFEIRLCPALQKKPKLPTPHFEPSVPAGDGGNRKKDDPFAPPYIPALFVGELRDDEEGDEYVVLLNKYSVVPSHFLLVTKELKSQASPLFPCDLVQTYLLLLAARKAGQSFFAFYNCGDRSGASQHHKHVQFIPTENGDGPPIETLARSKRLESDDKAFSLTQLPYANHIRRVPSFTLSTNRSTLEETLSQTFMMLLDLVISTVRHDPTHPPGPPSYNVILTLEHMHLIPRKCDEHVLKETGERLGVNALGYTGMLLVKSERELEAVKREGVLGILSAVGLPNVHEKQIRTKAWEVDEHGISCM</sequence>
<dbReference type="Pfam" id="PF24853">
    <property type="entry name" value="DUF7727"/>
    <property type="match status" value="1"/>
</dbReference>
<evidence type="ECO:0000256" key="2">
    <source>
        <dbReference type="SAM" id="Phobius"/>
    </source>
</evidence>
<reference evidence="6 7" key="1">
    <citation type="submission" date="2018-06" db="EMBL/GenBank/DDBJ databases">
        <title>A transcriptomic atlas of mushroom development highlights an independent origin of complex multicellularity.</title>
        <authorList>
            <consortium name="DOE Joint Genome Institute"/>
            <person name="Krizsan K."/>
            <person name="Almasi E."/>
            <person name="Merenyi Z."/>
            <person name="Sahu N."/>
            <person name="Viragh M."/>
            <person name="Koszo T."/>
            <person name="Mondo S."/>
            <person name="Kiss B."/>
            <person name="Balint B."/>
            <person name="Kues U."/>
            <person name="Barry K."/>
            <person name="Hegedus J.C."/>
            <person name="Henrissat B."/>
            <person name="Johnson J."/>
            <person name="Lipzen A."/>
            <person name="Ohm R."/>
            <person name="Nagy I."/>
            <person name="Pangilinan J."/>
            <person name="Yan J."/>
            <person name="Xiong Y."/>
            <person name="Grigoriev I.V."/>
            <person name="Hibbett D.S."/>
            <person name="Nagy L.G."/>
        </authorList>
    </citation>
    <scope>NUCLEOTIDE SEQUENCE [LARGE SCALE GENOMIC DNA]</scope>
    <source>
        <strain evidence="6 7">SZMC22713</strain>
    </source>
</reference>
<feature type="transmembrane region" description="Helical" evidence="2">
    <location>
        <begin position="12"/>
        <end position="30"/>
    </location>
</feature>
<feature type="domain" description="ATP adenylyltransferase C-terminal" evidence="3">
    <location>
        <begin position="317"/>
        <end position="436"/>
    </location>
</feature>
<keyword evidence="2" id="KW-0812">Transmembrane</keyword>
<dbReference type="InterPro" id="IPR056144">
    <property type="entry name" value="DUF7727"/>
</dbReference>
<dbReference type="Pfam" id="PF19327">
    <property type="entry name" value="Ap4A_phos_N"/>
    <property type="match status" value="1"/>
</dbReference>
<feature type="transmembrane region" description="Helical" evidence="2">
    <location>
        <begin position="67"/>
        <end position="86"/>
    </location>
</feature>
<dbReference type="VEuPathDB" id="FungiDB:BD410DRAFT_813168"/>
<evidence type="ECO:0000313" key="6">
    <source>
        <dbReference type="EMBL" id="TDL26199.1"/>
    </source>
</evidence>
<dbReference type="PANTHER" id="PTHR38420:SF1">
    <property type="entry name" value="PUTATIVE (AFU_ORTHOLOGUE AFUA_5G14690)-RELATED"/>
    <property type="match status" value="1"/>
</dbReference>
<accession>A0A4Y7QH87</accession>
<dbReference type="InterPro" id="IPR043171">
    <property type="entry name" value="Ap4A_phos1/2-like"/>
</dbReference>
<dbReference type="GO" id="GO:0005524">
    <property type="term" value="F:ATP binding"/>
    <property type="evidence" value="ECO:0007669"/>
    <property type="project" value="InterPro"/>
</dbReference>
<evidence type="ECO:0000256" key="1">
    <source>
        <dbReference type="SAM" id="MobiDB-lite"/>
    </source>
</evidence>
<dbReference type="EMBL" id="ML170162">
    <property type="protein sequence ID" value="TDL26199.1"/>
    <property type="molecule type" value="Genomic_DNA"/>
</dbReference>
<keyword evidence="2" id="KW-0472">Membrane</keyword>
<evidence type="ECO:0000259" key="5">
    <source>
        <dbReference type="Pfam" id="PF24853"/>
    </source>
</evidence>
<keyword evidence="2" id="KW-1133">Transmembrane helix</keyword>
<dbReference type="Proteomes" id="UP000294933">
    <property type="component" value="Unassembled WGS sequence"/>
</dbReference>